<proteinExistence type="predicted"/>
<protein>
    <submittedName>
        <fullName evidence="1">Uncharacterized protein</fullName>
    </submittedName>
</protein>
<feature type="non-terminal residue" evidence="1">
    <location>
        <position position="110"/>
    </location>
</feature>
<name>X0UJ22_9ZZZZ</name>
<reference evidence="1" key="1">
    <citation type="journal article" date="2014" name="Front. Microbiol.">
        <title>High frequency of phylogenetically diverse reductive dehalogenase-homologous genes in deep subseafloor sedimentary metagenomes.</title>
        <authorList>
            <person name="Kawai M."/>
            <person name="Futagami T."/>
            <person name="Toyoda A."/>
            <person name="Takaki Y."/>
            <person name="Nishi S."/>
            <person name="Hori S."/>
            <person name="Arai W."/>
            <person name="Tsubouchi T."/>
            <person name="Morono Y."/>
            <person name="Uchiyama I."/>
            <person name="Ito T."/>
            <person name="Fujiyama A."/>
            <person name="Inagaki F."/>
            <person name="Takami H."/>
        </authorList>
    </citation>
    <scope>NUCLEOTIDE SEQUENCE</scope>
    <source>
        <strain evidence="1">Expedition CK06-06</strain>
    </source>
</reference>
<dbReference type="EMBL" id="BARS01013949">
    <property type="protein sequence ID" value="GAF88465.1"/>
    <property type="molecule type" value="Genomic_DNA"/>
</dbReference>
<sequence>SFARHLIAGGETQVQVYRVGSDGASWTQYQVIEFAPAPGYYFGGTVAEQATPTDPITPVVTTVRAYRRDTGAFMGEATSSGTGGSYYLETTYSGSHYVVTLDPASGESYN</sequence>
<comment type="caution">
    <text evidence="1">The sequence shown here is derived from an EMBL/GenBank/DDBJ whole genome shotgun (WGS) entry which is preliminary data.</text>
</comment>
<feature type="non-terminal residue" evidence="1">
    <location>
        <position position="1"/>
    </location>
</feature>
<dbReference type="AlphaFoldDB" id="X0UJ22"/>
<organism evidence="1">
    <name type="scientific">marine sediment metagenome</name>
    <dbReference type="NCBI Taxonomy" id="412755"/>
    <lineage>
        <taxon>unclassified sequences</taxon>
        <taxon>metagenomes</taxon>
        <taxon>ecological metagenomes</taxon>
    </lineage>
</organism>
<evidence type="ECO:0000313" key="1">
    <source>
        <dbReference type="EMBL" id="GAF88465.1"/>
    </source>
</evidence>
<gene>
    <name evidence="1" type="ORF">S01H1_23869</name>
</gene>
<accession>X0UJ22</accession>